<feature type="transmembrane region" description="Helical" evidence="6">
    <location>
        <begin position="71"/>
        <end position="92"/>
    </location>
</feature>
<dbReference type="InterPro" id="IPR000700">
    <property type="entry name" value="PAS-assoc_C"/>
</dbReference>
<evidence type="ECO:0000256" key="6">
    <source>
        <dbReference type="SAM" id="Phobius"/>
    </source>
</evidence>
<dbReference type="SUPFAM" id="SSF55785">
    <property type="entry name" value="PYP-like sensor domain (PAS domain)"/>
    <property type="match status" value="3"/>
</dbReference>
<gene>
    <name evidence="11" type="ORF">H2Z84_11895</name>
</gene>
<feature type="domain" description="CHASE" evidence="9">
    <location>
        <begin position="295"/>
        <end position="383"/>
    </location>
</feature>
<feature type="transmembrane region" description="Helical" evidence="6">
    <location>
        <begin position="33"/>
        <end position="59"/>
    </location>
</feature>
<feature type="transmembrane region" description="Helical" evidence="6">
    <location>
        <begin position="112"/>
        <end position="134"/>
    </location>
</feature>
<dbReference type="PROSITE" id="PS50112">
    <property type="entry name" value="PAS"/>
    <property type="match status" value="2"/>
</dbReference>
<feature type="domain" description="PAC" evidence="8">
    <location>
        <begin position="689"/>
        <end position="742"/>
    </location>
</feature>
<name>A0A838Y327_9NEIS</name>
<protein>
    <submittedName>
        <fullName evidence="11">Diguanylate cyclase</fullName>
    </submittedName>
</protein>
<comment type="caution">
    <text evidence="11">The sequence shown here is derived from an EMBL/GenBank/DDBJ whole genome shotgun (WGS) entry which is preliminary data.</text>
</comment>
<accession>A0A838Y327</accession>
<dbReference type="InterPro" id="IPR000160">
    <property type="entry name" value="GGDEF_dom"/>
</dbReference>
<dbReference type="InterPro" id="IPR007895">
    <property type="entry name" value="MASE1"/>
</dbReference>
<evidence type="ECO:0000256" key="1">
    <source>
        <dbReference type="ARBA" id="ARBA00004651"/>
    </source>
</evidence>
<dbReference type="GO" id="GO:0005886">
    <property type="term" value="C:plasma membrane"/>
    <property type="evidence" value="ECO:0007669"/>
    <property type="project" value="UniProtKB-SubCell"/>
</dbReference>
<dbReference type="SUPFAM" id="SSF55073">
    <property type="entry name" value="Nucleotide cyclase"/>
    <property type="match status" value="1"/>
</dbReference>
<keyword evidence="3 6" id="KW-0812">Transmembrane</keyword>
<dbReference type="GO" id="GO:0007165">
    <property type="term" value="P:signal transduction"/>
    <property type="evidence" value="ECO:0007669"/>
    <property type="project" value="UniProtKB-ARBA"/>
</dbReference>
<dbReference type="Gene3D" id="3.30.70.270">
    <property type="match status" value="1"/>
</dbReference>
<dbReference type="CDD" id="cd01949">
    <property type="entry name" value="GGDEF"/>
    <property type="match status" value="1"/>
</dbReference>
<dbReference type="PROSITE" id="PS50113">
    <property type="entry name" value="PAC"/>
    <property type="match status" value="3"/>
</dbReference>
<dbReference type="AlphaFoldDB" id="A0A838Y327"/>
<dbReference type="PANTHER" id="PTHR46663">
    <property type="entry name" value="DIGUANYLATE CYCLASE DGCT-RELATED"/>
    <property type="match status" value="1"/>
</dbReference>
<proteinExistence type="predicted"/>
<dbReference type="InterPro" id="IPR042240">
    <property type="entry name" value="CHASE_sf"/>
</dbReference>
<evidence type="ECO:0000313" key="12">
    <source>
        <dbReference type="Proteomes" id="UP000545606"/>
    </source>
</evidence>
<evidence type="ECO:0000256" key="3">
    <source>
        <dbReference type="ARBA" id="ARBA00022692"/>
    </source>
</evidence>
<dbReference type="Proteomes" id="UP000545606">
    <property type="component" value="Unassembled WGS sequence"/>
</dbReference>
<evidence type="ECO:0000259" key="10">
    <source>
        <dbReference type="PROSITE" id="PS50887"/>
    </source>
</evidence>
<dbReference type="NCBIfam" id="TIGR00254">
    <property type="entry name" value="GGDEF"/>
    <property type="match status" value="1"/>
</dbReference>
<dbReference type="Gene3D" id="3.30.450.20">
    <property type="entry name" value="PAS domain"/>
    <property type="match status" value="3"/>
</dbReference>
<evidence type="ECO:0000313" key="11">
    <source>
        <dbReference type="EMBL" id="MBA4709076.1"/>
    </source>
</evidence>
<evidence type="ECO:0000256" key="4">
    <source>
        <dbReference type="ARBA" id="ARBA00022989"/>
    </source>
</evidence>
<dbReference type="SMART" id="SM00267">
    <property type="entry name" value="GGDEF"/>
    <property type="match status" value="1"/>
</dbReference>
<keyword evidence="2" id="KW-1003">Cell membrane</keyword>
<keyword evidence="5 6" id="KW-0472">Membrane</keyword>
<feature type="domain" description="PAS" evidence="7">
    <location>
        <begin position="487"/>
        <end position="529"/>
    </location>
</feature>
<dbReference type="Pfam" id="PF13426">
    <property type="entry name" value="PAS_9"/>
    <property type="match status" value="2"/>
</dbReference>
<dbReference type="FunFam" id="3.30.70.270:FF:000001">
    <property type="entry name" value="Diguanylate cyclase domain protein"/>
    <property type="match status" value="1"/>
</dbReference>
<dbReference type="NCBIfam" id="TIGR00229">
    <property type="entry name" value="sensory_box"/>
    <property type="match status" value="3"/>
</dbReference>
<dbReference type="InterPro" id="IPR001610">
    <property type="entry name" value="PAC"/>
</dbReference>
<organism evidence="11 12">
    <name type="scientific">Aquitalea aquatica</name>
    <dbReference type="NCBI Taxonomy" id="3044273"/>
    <lineage>
        <taxon>Bacteria</taxon>
        <taxon>Pseudomonadati</taxon>
        <taxon>Pseudomonadota</taxon>
        <taxon>Betaproteobacteria</taxon>
        <taxon>Neisseriales</taxon>
        <taxon>Chromobacteriaceae</taxon>
        <taxon>Aquitalea</taxon>
    </lineage>
</organism>
<sequence length="1186" mass="132517">MISITYVILGKLSLLLAIPPGYASAIFPSAGVAVTVSFIACSGAVPGIFLGSFFLNLWIAYGHTAQLTLPGYSAALLIALASSLQAILGGRILRRSVGYPVTFDNLRDVLRFHFLSPFICLISATLSVSALQLLGLIPSSGFWTSWLIWWAGDTLGLLVFLPLTMVVVGAPRALWRKRLGTVALPMILALSLLVILYFTVSHWEEKESLVELRLQSQRLADTMQARLDEQESLLDQTRGLFAGDDRVSQEEFHQFTLLALKRFPMIQSIEWAPQVTTTARYLKGTRHPSVPKSVHYPITYIEPLEGNEAAKGFDIMSTPDRAEAINTANRSGRSVATAPLHLVQSPHNFGFLLLEAVDTSHAGPGVVLVVIRTDAFLDKLLTQSDRAQLRLRLTDSATRQVVYNNFPTGQMRVAWQHRLLIGQRELLLETMPSTSYVEQHREWQSTLVLVAGLLGTGLLGAFLMLGTGYTARVEAQVDEKVAELSESSEKLSGLYQLSPLGIVLTDMQGRFIDFNDAFLHICGYSAEELKTLNYKILMPACYQADLEMQYTTLRQSGRYGPTEQEYQRKDGCLVPISLNSLLLRSRNGEKYIWTIVEDITQRRQAQATLRDSEERWKFALEGAGDGVWDWNLQTGEMYLSRQEMAVLGFDGKDAQWMHASEWEALQHPRDRTPRKLALELHLSGKTPVYSYEFRIRTPEGRWKWLLARGLLVSRSDDGRPLRIIGTHSDIDSLKRQRAENARRNAVMEMLARGGKLHEVLGNIISSLEAENNELTFLVFSFEAGVLAEHKQLFPLDWLHASEPTDLRGGSGLEGSMTVWQSIADVGYRIRVQELLGSMGLELCWSEPILAGESTLEGVLVSCRQQVEQQALPDLLHQQQAANLLSIAIQHERSTRQQQLANLVYLHSSEGIVVANRKNLIEAVNPAFEIITGYSAIEVIGQETSMLRSERHSTDFMHSLWQTILTMGAWQGEYWIRRKDGTAIPLSLSINTISDEDGRVLRRLAVFTDISAKMEAEAQIHHLAHHDLLTNLPNRALFTERLSQVVAQAHRNQSHFTLLFIDLDHFKPVNDTYGHAVGDLLLQAAANRMRACTRESDTIARLGGDEFIVILPGAGSIEDASRIAEKIVHALKQPFSIKQQDIQISCSIGGAIYPVHGMNEDQLMQHADQAMYRAKTAGRNQVIFFVA</sequence>
<dbReference type="SMART" id="SM00091">
    <property type="entry name" value="PAS"/>
    <property type="match status" value="3"/>
</dbReference>
<feature type="domain" description="PAC" evidence="8">
    <location>
        <begin position="560"/>
        <end position="611"/>
    </location>
</feature>
<dbReference type="InterPro" id="IPR043128">
    <property type="entry name" value="Rev_trsase/Diguanyl_cyclase"/>
</dbReference>
<dbReference type="SMART" id="SM01079">
    <property type="entry name" value="CHASE"/>
    <property type="match status" value="1"/>
</dbReference>
<reference evidence="11 12" key="1">
    <citation type="submission" date="2020-07" db="EMBL/GenBank/DDBJ databases">
        <title>Draft genome sequence of violacein-producing bacteria and related species.</title>
        <authorList>
            <person name="Wilson H.S."/>
            <person name="De Leon M.E."/>
        </authorList>
    </citation>
    <scope>NUCLEOTIDE SEQUENCE [LARGE SCALE GENOMIC DNA]</scope>
    <source>
        <strain evidence="11 12">HSC-21Su07</strain>
    </source>
</reference>
<feature type="transmembrane region" description="Helical" evidence="6">
    <location>
        <begin position="182"/>
        <end position="200"/>
    </location>
</feature>
<dbReference type="InterPro" id="IPR035965">
    <property type="entry name" value="PAS-like_dom_sf"/>
</dbReference>
<feature type="domain" description="PAC" evidence="8">
    <location>
        <begin position="969"/>
        <end position="1021"/>
    </location>
</feature>
<dbReference type="Pfam" id="PF05231">
    <property type="entry name" value="MASE1"/>
    <property type="match status" value="1"/>
</dbReference>
<feature type="domain" description="PAS" evidence="7">
    <location>
        <begin position="895"/>
        <end position="941"/>
    </location>
</feature>
<dbReference type="Gene3D" id="3.30.450.350">
    <property type="entry name" value="CHASE domain"/>
    <property type="match status" value="1"/>
</dbReference>
<evidence type="ECO:0000256" key="2">
    <source>
        <dbReference type="ARBA" id="ARBA00022475"/>
    </source>
</evidence>
<dbReference type="PROSITE" id="PS50887">
    <property type="entry name" value="GGDEF"/>
    <property type="match status" value="1"/>
</dbReference>
<dbReference type="Pfam" id="PF03924">
    <property type="entry name" value="CHASE"/>
    <property type="match status" value="1"/>
</dbReference>
<dbReference type="InterPro" id="IPR013655">
    <property type="entry name" value="PAS_fold_3"/>
</dbReference>
<dbReference type="EMBL" id="JACERN010000031">
    <property type="protein sequence ID" value="MBA4709076.1"/>
    <property type="molecule type" value="Genomic_DNA"/>
</dbReference>
<evidence type="ECO:0000259" key="7">
    <source>
        <dbReference type="PROSITE" id="PS50112"/>
    </source>
</evidence>
<keyword evidence="12" id="KW-1185">Reference proteome</keyword>
<dbReference type="SMART" id="SM00086">
    <property type="entry name" value="PAC"/>
    <property type="match status" value="3"/>
</dbReference>
<keyword evidence="4 6" id="KW-1133">Transmembrane helix</keyword>
<dbReference type="PROSITE" id="PS50839">
    <property type="entry name" value="CHASE"/>
    <property type="match status" value="1"/>
</dbReference>
<evidence type="ECO:0000259" key="9">
    <source>
        <dbReference type="PROSITE" id="PS50839"/>
    </source>
</evidence>
<dbReference type="InterPro" id="IPR006189">
    <property type="entry name" value="CHASE_dom"/>
</dbReference>
<dbReference type="GO" id="GO:0003824">
    <property type="term" value="F:catalytic activity"/>
    <property type="evidence" value="ECO:0007669"/>
    <property type="project" value="UniProtKB-ARBA"/>
</dbReference>
<dbReference type="InterPro" id="IPR052163">
    <property type="entry name" value="DGC-Regulatory_Protein"/>
</dbReference>
<dbReference type="InterPro" id="IPR029787">
    <property type="entry name" value="Nucleotide_cyclase"/>
</dbReference>
<dbReference type="InterPro" id="IPR000014">
    <property type="entry name" value="PAS"/>
</dbReference>
<evidence type="ECO:0000256" key="5">
    <source>
        <dbReference type="ARBA" id="ARBA00023136"/>
    </source>
</evidence>
<feature type="domain" description="GGDEF" evidence="10">
    <location>
        <begin position="1053"/>
        <end position="1186"/>
    </location>
</feature>
<dbReference type="PANTHER" id="PTHR46663:SF3">
    <property type="entry name" value="SLL0267 PROTEIN"/>
    <property type="match status" value="1"/>
</dbReference>
<dbReference type="CDD" id="cd00130">
    <property type="entry name" value="PAS"/>
    <property type="match status" value="3"/>
</dbReference>
<evidence type="ECO:0000259" key="8">
    <source>
        <dbReference type="PROSITE" id="PS50113"/>
    </source>
</evidence>
<dbReference type="Pfam" id="PF00990">
    <property type="entry name" value="GGDEF"/>
    <property type="match status" value="1"/>
</dbReference>
<comment type="subcellular location">
    <subcellularLocation>
        <location evidence="1">Cell membrane</location>
        <topology evidence="1">Multi-pass membrane protein</topology>
    </subcellularLocation>
</comment>
<feature type="transmembrane region" description="Helical" evidence="6">
    <location>
        <begin position="146"/>
        <end position="170"/>
    </location>
</feature>
<dbReference type="Pfam" id="PF08447">
    <property type="entry name" value="PAS_3"/>
    <property type="match status" value="1"/>
</dbReference>
<dbReference type="RefSeq" id="WP_181836161.1">
    <property type="nucleotide sequence ID" value="NZ_JACERN010000031.1"/>
</dbReference>